<comment type="caution">
    <text evidence="2">The sequence shown here is derived from an EMBL/GenBank/DDBJ whole genome shotgun (WGS) entry which is preliminary data.</text>
</comment>
<accession>A0AAW3US04</accession>
<dbReference type="EMBL" id="JACIIK010000003">
    <property type="protein sequence ID" value="MBB6201209.1"/>
    <property type="molecule type" value="Genomic_DNA"/>
</dbReference>
<gene>
    <name evidence="2" type="ORF">GGD69_002058</name>
</gene>
<dbReference type="RefSeq" id="WP_184957338.1">
    <property type="nucleotide sequence ID" value="NZ_JACIIK010000003.1"/>
</dbReference>
<feature type="transmembrane region" description="Helical" evidence="1">
    <location>
        <begin position="132"/>
        <end position="154"/>
    </location>
</feature>
<feature type="transmembrane region" description="Helical" evidence="1">
    <location>
        <begin position="26"/>
        <end position="47"/>
    </location>
</feature>
<keyword evidence="1" id="KW-1133">Transmembrane helix</keyword>
<keyword evidence="1" id="KW-0472">Membrane</keyword>
<evidence type="ECO:0000256" key="1">
    <source>
        <dbReference type="SAM" id="Phobius"/>
    </source>
</evidence>
<keyword evidence="1" id="KW-0812">Transmembrane</keyword>
<evidence type="ECO:0000313" key="2">
    <source>
        <dbReference type="EMBL" id="MBB6201209.1"/>
    </source>
</evidence>
<protein>
    <recommendedName>
        <fullName evidence="4">DUF3592 domain-containing protein</fullName>
    </recommendedName>
</protein>
<reference evidence="2 3" key="1">
    <citation type="submission" date="2020-08" db="EMBL/GenBank/DDBJ databases">
        <title>Genomic Encyclopedia of Type Strains, Phase IV (KMG-V): Genome sequencing to study the core and pangenomes of soil and plant-associated prokaryotes.</title>
        <authorList>
            <person name="Whitman W."/>
        </authorList>
    </citation>
    <scope>NUCLEOTIDE SEQUENCE [LARGE SCALE GENOMIC DNA]</scope>
    <source>
        <strain evidence="2 3">SEMIA 4013</strain>
    </source>
</reference>
<organism evidence="2 3">
    <name type="scientific">Paraburkholderia fungorum</name>
    <dbReference type="NCBI Taxonomy" id="134537"/>
    <lineage>
        <taxon>Bacteria</taxon>
        <taxon>Pseudomonadati</taxon>
        <taxon>Pseudomonadota</taxon>
        <taxon>Betaproteobacteria</taxon>
        <taxon>Burkholderiales</taxon>
        <taxon>Burkholderiaceae</taxon>
        <taxon>Paraburkholderia</taxon>
    </lineage>
</organism>
<dbReference type="Proteomes" id="UP000518681">
    <property type="component" value="Unassembled WGS sequence"/>
</dbReference>
<sequence>MTQDKQSAGIDNRNDPFGEMPLPQHCFAAFVATSVALIFAISAHNGYRLTQAFEQESAVVNGKVIRFQQGQNGNLSPVVAYSFQGQSYEHPVPSKDGRYNMEALRAGSFHVRLLKSDPEVALVSNWEQPPVYWPWATIAGAAGLVSSCLLLSLIRRVVQRFM</sequence>
<evidence type="ECO:0008006" key="4">
    <source>
        <dbReference type="Google" id="ProtNLM"/>
    </source>
</evidence>
<proteinExistence type="predicted"/>
<dbReference type="AlphaFoldDB" id="A0AAW3US04"/>
<name>A0AAW3US04_9BURK</name>
<evidence type="ECO:0000313" key="3">
    <source>
        <dbReference type="Proteomes" id="UP000518681"/>
    </source>
</evidence>